<name>A0A2Z6RYK7_9GLOM</name>
<protein>
    <submittedName>
        <fullName evidence="1">Uncharacterized protein</fullName>
    </submittedName>
</protein>
<keyword evidence="2" id="KW-1185">Reference proteome</keyword>
<proteinExistence type="predicted"/>
<dbReference type="Proteomes" id="UP000247702">
    <property type="component" value="Unassembled WGS sequence"/>
</dbReference>
<gene>
    <name evidence="1" type="ORF">RclHR1_07840009</name>
</gene>
<evidence type="ECO:0000313" key="1">
    <source>
        <dbReference type="EMBL" id="GBC07996.1"/>
    </source>
</evidence>
<evidence type="ECO:0000313" key="2">
    <source>
        <dbReference type="Proteomes" id="UP000247702"/>
    </source>
</evidence>
<dbReference type="EMBL" id="BEXD01004186">
    <property type="protein sequence ID" value="GBC07996.1"/>
    <property type="molecule type" value="Genomic_DNA"/>
</dbReference>
<accession>A0A2Z6RYK7</accession>
<sequence length="70" mass="8095">MYRDDEVANQLPDNLSKNAIENRVEDRVMISKNFIEILPIFLVTFAAYDDTVLVKGLLYFNRLLACNIKS</sequence>
<reference evidence="1 2" key="1">
    <citation type="submission" date="2017-11" db="EMBL/GenBank/DDBJ databases">
        <title>The genome of Rhizophagus clarus HR1 reveals common genetic basis of auxotrophy among arbuscular mycorrhizal fungi.</title>
        <authorList>
            <person name="Kobayashi Y."/>
        </authorList>
    </citation>
    <scope>NUCLEOTIDE SEQUENCE [LARGE SCALE GENOMIC DNA]</scope>
    <source>
        <strain evidence="1 2">HR1</strain>
    </source>
</reference>
<comment type="caution">
    <text evidence="1">The sequence shown here is derived from an EMBL/GenBank/DDBJ whole genome shotgun (WGS) entry which is preliminary data.</text>
</comment>
<dbReference type="AlphaFoldDB" id="A0A2Z6RYK7"/>
<organism evidence="1 2">
    <name type="scientific">Rhizophagus clarus</name>
    <dbReference type="NCBI Taxonomy" id="94130"/>
    <lineage>
        <taxon>Eukaryota</taxon>
        <taxon>Fungi</taxon>
        <taxon>Fungi incertae sedis</taxon>
        <taxon>Mucoromycota</taxon>
        <taxon>Glomeromycotina</taxon>
        <taxon>Glomeromycetes</taxon>
        <taxon>Glomerales</taxon>
        <taxon>Glomeraceae</taxon>
        <taxon>Rhizophagus</taxon>
    </lineage>
</organism>